<gene>
    <name evidence="2" type="ORF">BG015_008640</name>
</gene>
<evidence type="ECO:0000313" key="2">
    <source>
        <dbReference type="EMBL" id="KAF9149572.1"/>
    </source>
</evidence>
<organism evidence="2 3">
    <name type="scientific">Linnemannia schmuckeri</name>
    <dbReference type="NCBI Taxonomy" id="64567"/>
    <lineage>
        <taxon>Eukaryota</taxon>
        <taxon>Fungi</taxon>
        <taxon>Fungi incertae sedis</taxon>
        <taxon>Mucoromycota</taxon>
        <taxon>Mortierellomycotina</taxon>
        <taxon>Mortierellomycetes</taxon>
        <taxon>Mortierellales</taxon>
        <taxon>Mortierellaceae</taxon>
        <taxon>Linnemannia</taxon>
    </lineage>
</organism>
<protein>
    <recommendedName>
        <fullName evidence="4">Aldehyde dehydrogenase</fullName>
    </recommendedName>
</protein>
<dbReference type="OrthoDB" id="440325at2759"/>
<keyword evidence="1" id="KW-0560">Oxidoreductase</keyword>
<dbReference type="InterPro" id="IPR016161">
    <property type="entry name" value="Ald_DH/histidinol_DH"/>
</dbReference>
<dbReference type="InterPro" id="IPR012394">
    <property type="entry name" value="Aldehyde_DH_NAD(P)"/>
</dbReference>
<dbReference type="PANTHER" id="PTHR43570">
    <property type="entry name" value="ALDEHYDE DEHYDROGENASE"/>
    <property type="match status" value="1"/>
</dbReference>
<dbReference type="Gene3D" id="3.40.605.10">
    <property type="entry name" value="Aldehyde Dehydrogenase, Chain A, domain 1"/>
    <property type="match status" value="1"/>
</dbReference>
<dbReference type="GO" id="GO:0005737">
    <property type="term" value="C:cytoplasm"/>
    <property type="evidence" value="ECO:0007669"/>
    <property type="project" value="TreeGrafter"/>
</dbReference>
<reference evidence="2" key="1">
    <citation type="journal article" date="2020" name="Fungal Divers.">
        <title>Resolving the Mortierellaceae phylogeny through synthesis of multi-gene phylogenetics and phylogenomics.</title>
        <authorList>
            <person name="Vandepol N."/>
            <person name="Liber J."/>
            <person name="Desiro A."/>
            <person name="Na H."/>
            <person name="Kennedy M."/>
            <person name="Barry K."/>
            <person name="Grigoriev I.V."/>
            <person name="Miller A.N."/>
            <person name="O'Donnell K."/>
            <person name="Stajich J.E."/>
            <person name="Bonito G."/>
        </authorList>
    </citation>
    <scope>NUCLEOTIDE SEQUENCE</scope>
    <source>
        <strain evidence="2">NRRL 6426</strain>
    </source>
</reference>
<evidence type="ECO:0008006" key="4">
    <source>
        <dbReference type="Google" id="ProtNLM"/>
    </source>
</evidence>
<dbReference type="SUPFAM" id="SSF53720">
    <property type="entry name" value="ALDH-like"/>
    <property type="match status" value="1"/>
</dbReference>
<evidence type="ECO:0000313" key="3">
    <source>
        <dbReference type="Proteomes" id="UP000748756"/>
    </source>
</evidence>
<dbReference type="AlphaFoldDB" id="A0A9P5RWN7"/>
<dbReference type="Proteomes" id="UP000748756">
    <property type="component" value="Unassembled WGS sequence"/>
</dbReference>
<dbReference type="EMBL" id="JAAAUQ010000513">
    <property type="protein sequence ID" value="KAF9149572.1"/>
    <property type="molecule type" value="Genomic_DNA"/>
</dbReference>
<accession>A0A9P5RWN7</accession>
<dbReference type="GO" id="GO:0004029">
    <property type="term" value="F:aldehyde dehydrogenase (NAD+) activity"/>
    <property type="evidence" value="ECO:0007669"/>
    <property type="project" value="TreeGrafter"/>
</dbReference>
<dbReference type="GO" id="GO:0006081">
    <property type="term" value="P:aldehyde metabolic process"/>
    <property type="evidence" value="ECO:0007669"/>
    <property type="project" value="InterPro"/>
</dbReference>
<name>A0A9P5RWN7_9FUNG</name>
<dbReference type="InterPro" id="IPR016162">
    <property type="entry name" value="Ald_DH_N"/>
</dbReference>
<keyword evidence="3" id="KW-1185">Reference proteome</keyword>
<evidence type="ECO:0000256" key="1">
    <source>
        <dbReference type="ARBA" id="ARBA00023002"/>
    </source>
</evidence>
<sequence>MTVIEFTPVQSIPKIVADSRASFLTHRTQSLEFRKQQLGALLKLVEENAEDLAAAIKADLNRSADFEIPTCIRATKDFIDNLEKYTQNQKGVNVADKDDSYVRLSPL</sequence>
<proteinExistence type="predicted"/>
<comment type="caution">
    <text evidence="2">The sequence shown here is derived from an EMBL/GenBank/DDBJ whole genome shotgun (WGS) entry which is preliminary data.</text>
</comment>
<dbReference type="PANTHER" id="PTHR43570:SF16">
    <property type="entry name" value="ALDEHYDE DEHYDROGENASE TYPE III, ISOFORM Q"/>
    <property type="match status" value="1"/>
</dbReference>